<evidence type="ECO:0000256" key="4">
    <source>
        <dbReference type="SAM" id="MobiDB-lite"/>
    </source>
</evidence>
<dbReference type="FunFam" id="3.30.479.30:FF:000008">
    <property type="entry name" value="Stomatin-like protein 2, mitochondrial"/>
    <property type="match status" value="1"/>
</dbReference>
<reference evidence="6" key="1">
    <citation type="submission" date="2020-11" db="EMBL/GenBank/DDBJ databases">
        <authorList>
            <person name="Tran Van P."/>
        </authorList>
    </citation>
    <scope>NUCLEOTIDE SEQUENCE</scope>
</reference>
<feature type="domain" description="Band 7" evidence="5">
    <location>
        <begin position="44"/>
        <end position="202"/>
    </location>
</feature>
<dbReference type="InterPro" id="IPR050710">
    <property type="entry name" value="Band7/mec-2_domain"/>
</dbReference>
<dbReference type="GO" id="GO:0016020">
    <property type="term" value="C:membrane"/>
    <property type="evidence" value="ECO:0007669"/>
    <property type="project" value="InterPro"/>
</dbReference>
<dbReference type="OrthoDB" id="434619at2759"/>
<evidence type="ECO:0000313" key="7">
    <source>
        <dbReference type="Proteomes" id="UP000728032"/>
    </source>
</evidence>
<dbReference type="CDD" id="cd08829">
    <property type="entry name" value="SPFH_paraslipin"/>
    <property type="match status" value="1"/>
</dbReference>
<evidence type="ECO:0000313" key="6">
    <source>
        <dbReference type="EMBL" id="CAD7637116.1"/>
    </source>
</evidence>
<evidence type="ECO:0000256" key="3">
    <source>
        <dbReference type="ARBA" id="ARBA00023128"/>
    </source>
</evidence>
<dbReference type="AlphaFoldDB" id="A0A7R9L8N0"/>
<dbReference type="InterPro" id="IPR001107">
    <property type="entry name" value="Band_7"/>
</dbReference>
<dbReference type="PANTHER" id="PTHR43327">
    <property type="entry name" value="STOMATIN-LIKE PROTEIN 2, MITOCHONDRIAL"/>
    <property type="match status" value="1"/>
</dbReference>
<dbReference type="PANTHER" id="PTHR43327:SF10">
    <property type="entry name" value="STOMATIN-LIKE PROTEIN 2, MITOCHONDRIAL"/>
    <property type="match status" value="1"/>
</dbReference>
<dbReference type="InterPro" id="IPR032435">
    <property type="entry name" value="STML2-like_C"/>
</dbReference>
<dbReference type="EMBL" id="OC914875">
    <property type="protein sequence ID" value="CAD7637116.1"/>
    <property type="molecule type" value="Genomic_DNA"/>
</dbReference>
<name>A0A7R9L8N0_9ACAR</name>
<gene>
    <name evidence="6" type="ORF">ONB1V03_LOCUS622</name>
</gene>
<keyword evidence="3" id="KW-0496">Mitochondrion</keyword>
<evidence type="ECO:0000256" key="2">
    <source>
        <dbReference type="ARBA" id="ARBA00008164"/>
    </source>
</evidence>
<protein>
    <recommendedName>
        <fullName evidence="5">Band 7 domain-containing protein</fullName>
    </recommendedName>
</protein>
<dbReference type="Proteomes" id="UP000728032">
    <property type="component" value="Unassembled WGS sequence"/>
</dbReference>
<feature type="region of interest" description="Disordered" evidence="4">
    <location>
        <begin position="336"/>
        <end position="361"/>
    </location>
</feature>
<dbReference type="InterPro" id="IPR001972">
    <property type="entry name" value="Stomatin_HflK_fam"/>
</dbReference>
<sequence>MLSFRHLSQTLMKPNSLNKLRFLTNDLHLNHTIVRLRHSARMNTCVVFVPQQESWIIERMGKFNKILDPGFNILIPIIDQISYVQSLKELAIDIPQQSAVTADNVTLNIDGVLYLRVVDPYAASYGVEDPEFAITQLAQTTMRSEIGKITLDSVFKERVSLNIGIVESINAASKTWGLMCLRYEIRDISLPNRVQEAMQMQVEAERKKRAAVLESEGRREADINVAEGMKRARILASEAMKMEQINNAEGEAKAIIARAEAKAKGIQMVGEMLKSNSGENAAALNVAEQYVKAFSHLAKTNNTIILSNDASDVAKMTTQALQVFRTLKTPENEIIGDNVSETNRNPKNPIEYYSDYEANRK</sequence>
<evidence type="ECO:0000259" key="5">
    <source>
        <dbReference type="SMART" id="SM00244"/>
    </source>
</evidence>
<dbReference type="SUPFAM" id="SSF117892">
    <property type="entry name" value="Band 7/SPFH domain"/>
    <property type="match status" value="1"/>
</dbReference>
<dbReference type="EMBL" id="CAJPVJ010000050">
    <property type="protein sequence ID" value="CAG2159661.1"/>
    <property type="molecule type" value="Genomic_DNA"/>
</dbReference>
<dbReference type="GO" id="GO:0007005">
    <property type="term" value="P:mitochondrion organization"/>
    <property type="evidence" value="ECO:0007669"/>
    <property type="project" value="TreeGrafter"/>
</dbReference>
<dbReference type="GO" id="GO:0005739">
    <property type="term" value="C:mitochondrion"/>
    <property type="evidence" value="ECO:0007669"/>
    <property type="project" value="UniProtKB-SubCell"/>
</dbReference>
<evidence type="ECO:0000256" key="1">
    <source>
        <dbReference type="ARBA" id="ARBA00004173"/>
    </source>
</evidence>
<comment type="similarity">
    <text evidence="2">Belongs to the band 7/mec-2 family.</text>
</comment>
<keyword evidence="7" id="KW-1185">Reference proteome</keyword>
<proteinExistence type="inferred from homology"/>
<dbReference type="Pfam" id="PF16200">
    <property type="entry name" value="Band_7_C"/>
    <property type="match status" value="1"/>
</dbReference>
<dbReference type="InterPro" id="IPR036013">
    <property type="entry name" value="Band_7/SPFH_dom_sf"/>
</dbReference>
<organism evidence="6">
    <name type="scientific">Oppiella nova</name>
    <dbReference type="NCBI Taxonomy" id="334625"/>
    <lineage>
        <taxon>Eukaryota</taxon>
        <taxon>Metazoa</taxon>
        <taxon>Ecdysozoa</taxon>
        <taxon>Arthropoda</taxon>
        <taxon>Chelicerata</taxon>
        <taxon>Arachnida</taxon>
        <taxon>Acari</taxon>
        <taxon>Acariformes</taxon>
        <taxon>Sarcoptiformes</taxon>
        <taxon>Oribatida</taxon>
        <taxon>Brachypylina</taxon>
        <taxon>Oppioidea</taxon>
        <taxon>Oppiidae</taxon>
        <taxon>Oppiella</taxon>
    </lineage>
</organism>
<dbReference type="PRINTS" id="PR00721">
    <property type="entry name" value="STOMATIN"/>
</dbReference>
<dbReference type="Gene3D" id="3.30.479.30">
    <property type="entry name" value="Band 7 domain"/>
    <property type="match status" value="1"/>
</dbReference>
<accession>A0A7R9L8N0</accession>
<dbReference type="SMART" id="SM00244">
    <property type="entry name" value="PHB"/>
    <property type="match status" value="1"/>
</dbReference>
<comment type="subcellular location">
    <subcellularLocation>
        <location evidence="1">Mitochondrion</location>
    </subcellularLocation>
</comment>
<dbReference type="Pfam" id="PF01145">
    <property type="entry name" value="Band_7"/>
    <property type="match status" value="1"/>
</dbReference>